<evidence type="ECO:0000313" key="2">
    <source>
        <dbReference type="Proteomes" id="UP000186341"/>
    </source>
</evidence>
<evidence type="ECO:0000313" key="1">
    <source>
        <dbReference type="EMBL" id="OLU41765.1"/>
    </source>
</evidence>
<sequence length="278" mass="31879">MNTEDLRNVDSAALMQQAADWIEQADGIIVCAANGFSISEGFAILQPSQWFENNFSDFIRKYDIQIPLQGLQGYIHDGKPFSEFYERLLRQIHYDKPVSEAMKSLQEITSNKAAFILTTNSEDRFVQAGYPEKDVFYLEGRMNYRKDHSRIERNELSSITSPADLEMNGYTNSTHFQNKINDLNAFLQTHPRAVILELGVSANNGWIRPLVRQILEYSPQIHFIEMNLKANPMSLYPAKDAGRIIQIEGPLTEKLSQLAKEVHNKLDFKLIKSSFLKK</sequence>
<dbReference type="OrthoDB" id="394960at2"/>
<comment type="caution">
    <text evidence="1">The sequence shown here is derived from an EMBL/GenBank/DDBJ whole genome shotgun (WGS) entry which is preliminary data.</text>
</comment>
<dbReference type="RefSeq" id="WP_075818169.1">
    <property type="nucleotide sequence ID" value="NZ_CAPNHH010000038.1"/>
</dbReference>
<dbReference type="SUPFAM" id="SSF52467">
    <property type="entry name" value="DHS-like NAD/FAD-binding domain"/>
    <property type="match status" value="1"/>
</dbReference>
<dbReference type="GeneID" id="82202145"/>
<evidence type="ECO:0008006" key="3">
    <source>
        <dbReference type="Google" id="ProtNLM"/>
    </source>
</evidence>
<dbReference type="Proteomes" id="UP000186341">
    <property type="component" value="Unassembled WGS sequence"/>
</dbReference>
<name>A0A1U7NI00_9FIRM</name>
<dbReference type="AlphaFoldDB" id="A0A1U7NI00"/>
<proteinExistence type="predicted"/>
<protein>
    <recommendedName>
        <fullName evidence="3">Deacetylase sirtuin-type domain-containing protein</fullName>
    </recommendedName>
</protein>
<keyword evidence="2" id="KW-1185">Reference proteome</keyword>
<dbReference type="InterPro" id="IPR029035">
    <property type="entry name" value="DHS-like_NAD/FAD-binding_dom"/>
</dbReference>
<organism evidence="1 2">
    <name type="scientific">Ileibacterium valens</name>
    <dbReference type="NCBI Taxonomy" id="1862668"/>
    <lineage>
        <taxon>Bacteria</taxon>
        <taxon>Bacillati</taxon>
        <taxon>Bacillota</taxon>
        <taxon>Erysipelotrichia</taxon>
        <taxon>Erysipelotrichales</taxon>
        <taxon>Erysipelotrichaceae</taxon>
        <taxon>Ileibacterium</taxon>
    </lineage>
</organism>
<reference evidence="1 2" key="1">
    <citation type="submission" date="2016-11" db="EMBL/GenBank/DDBJ databases">
        <title>Description of two novel members of the family Erysipelotrichaceae: Ileibacterium lipovorans gen. nov., sp. nov. and Dubosiella newyorkensis, gen. nov., sp. nov.</title>
        <authorList>
            <person name="Cox L.M."/>
            <person name="Sohn J."/>
            <person name="Tyrrell K.L."/>
            <person name="Citron D.M."/>
            <person name="Lawson P.A."/>
            <person name="Patel N.B."/>
            <person name="Iizumi T."/>
            <person name="Perez-Perez G.I."/>
            <person name="Goldstein E.J."/>
            <person name="Blaser M.J."/>
        </authorList>
    </citation>
    <scope>NUCLEOTIDE SEQUENCE [LARGE SCALE GENOMIC DNA]</scope>
    <source>
        <strain evidence="1 2">NYU-BL-A3</strain>
    </source>
</reference>
<accession>A0A1U7NI00</accession>
<dbReference type="EMBL" id="MPJW01000076">
    <property type="protein sequence ID" value="OLU41765.1"/>
    <property type="molecule type" value="Genomic_DNA"/>
</dbReference>
<gene>
    <name evidence="1" type="ORF">BO222_02720</name>
</gene>